<evidence type="ECO:0000313" key="15">
    <source>
        <dbReference type="EMBL" id="MBD2842570.1"/>
    </source>
</evidence>
<dbReference type="InterPro" id="IPR004176">
    <property type="entry name" value="Clp_R_N"/>
</dbReference>
<dbReference type="RefSeq" id="WP_190788020.1">
    <property type="nucleotide sequence ID" value="NZ_JACXLC010000001.1"/>
</dbReference>
<dbReference type="CDD" id="cd19499">
    <property type="entry name" value="RecA-like_ClpB_Hsp104-like"/>
    <property type="match status" value="1"/>
</dbReference>
<dbReference type="SMART" id="SM00382">
    <property type="entry name" value="AAA"/>
    <property type="match status" value="2"/>
</dbReference>
<dbReference type="Gene3D" id="1.10.1780.10">
    <property type="entry name" value="Clp, N-terminal domain"/>
    <property type="match status" value="1"/>
</dbReference>
<gene>
    <name evidence="13 15" type="primary">clpB</name>
    <name evidence="15" type="ORF">IB285_09905</name>
</gene>
<evidence type="ECO:0000256" key="5">
    <source>
        <dbReference type="ARBA" id="ARBA00022741"/>
    </source>
</evidence>
<keyword evidence="7 13" id="KW-0175">Coiled coil</keyword>
<evidence type="ECO:0000256" key="4">
    <source>
        <dbReference type="ARBA" id="ARBA00022737"/>
    </source>
</evidence>
<dbReference type="InterPro" id="IPR041546">
    <property type="entry name" value="ClpA/ClpB_AAA_lid"/>
</dbReference>
<comment type="subunit">
    <text evidence="10">Homohexamer. The oligomerization is ATP-dependent.</text>
</comment>
<dbReference type="InterPro" id="IPR027417">
    <property type="entry name" value="P-loop_NTPase"/>
</dbReference>
<dbReference type="InterPro" id="IPR028299">
    <property type="entry name" value="ClpA/B_CS2"/>
</dbReference>
<dbReference type="PROSITE" id="PS00871">
    <property type="entry name" value="CLPAB_2"/>
    <property type="match status" value="1"/>
</dbReference>
<evidence type="ECO:0000256" key="8">
    <source>
        <dbReference type="ARBA" id="ARBA00023186"/>
    </source>
</evidence>
<comment type="caution">
    <text evidence="15">The sequence shown here is derived from an EMBL/GenBank/DDBJ whole genome shotgun (WGS) entry which is preliminary data.</text>
</comment>
<keyword evidence="8 12" id="KW-0143">Chaperone</keyword>
<reference evidence="15 16" key="1">
    <citation type="submission" date="2020-09" db="EMBL/GenBank/DDBJ databases">
        <authorList>
            <person name="Yoon J.-W."/>
        </authorList>
    </citation>
    <scope>NUCLEOTIDE SEQUENCE [LARGE SCALE GENOMIC DNA]</scope>
    <source>
        <strain evidence="15 16">KMU-140</strain>
    </source>
</reference>
<evidence type="ECO:0000256" key="1">
    <source>
        <dbReference type="ARBA" id="ARBA00004496"/>
    </source>
</evidence>
<dbReference type="Pfam" id="PF17871">
    <property type="entry name" value="AAA_lid_9"/>
    <property type="match status" value="1"/>
</dbReference>
<keyword evidence="6 12" id="KW-0067">ATP-binding</keyword>
<evidence type="ECO:0000256" key="11">
    <source>
        <dbReference type="PROSITE-ProRule" id="PRU01251"/>
    </source>
</evidence>
<keyword evidence="13" id="KW-0346">Stress response</keyword>
<dbReference type="SUPFAM" id="SSF81923">
    <property type="entry name" value="Double Clp-N motif"/>
    <property type="match status" value="1"/>
</dbReference>
<dbReference type="InterPro" id="IPR017730">
    <property type="entry name" value="Chaperonin_ClpB"/>
</dbReference>
<dbReference type="Gene3D" id="1.10.8.60">
    <property type="match status" value="1"/>
</dbReference>
<comment type="subunit">
    <text evidence="13">Homohexamer; The oligomerization is ATP-dependent.</text>
</comment>
<dbReference type="PANTHER" id="PTHR11638">
    <property type="entry name" value="ATP-DEPENDENT CLP PROTEASE"/>
    <property type="match status" value="1"/>
</dbReference>
<dbReference type="SMART" id="SM01086">
    <property type="entry name" value="ClpB_D2-small"/>
    <property type="match status" value="1"/>
</dbReference>
<dbReference type="InterPro" id="IPR003959">
    <property type="entry name" value="ATPase_AAA_core"/>
</dbReference>
<dbReference type="InterPro" id="IPR036628">
    <property type="entry name" value="Clp_N_dom_sf"/>
</dbReference>
<dbReference type="PROSITE" id="PS00870">
    <property type="entry name" value="CLPAB_1"/>
    <property type="match status" value="1"/>
</dbReference>
<dbReference type="InterPro" id="IPR003593">
    <property type="entry name" value="AAA+_ATPase"/>
</dbReference>
<feature type="domain" description="Clp R" evidence="14">
    <location>
        <begin position="3"/>
        <end position="148"/>
    </location>
</feature>
<dbReference type="InterPro" id="IPR019489">
    <property type="entry name" value="Clp_ATPase_C"/>
</dbReference>
<name>A0ABR8KT94_9SPHN</name>
<dbReference type="Pfam" id="PF00004">
    <property type="entry name" value="AAA"/>
    <property type="match status" value="1"/>
</dbReference>
<dbReference type="Gene3D" id="3.40.50.300">
    <property type="entry name" value="P-loop containing nucleotide triphosphate hydrolases"/>
    <property type="match status" value="3"/>
</dbReference>
<keyword evidence="13" id="KW-0963">Cytoplasm</keyword>
<evidence type="ECO:0000256" key="12">
    <source>
        <dbReference type="RuleBase" id="RU004432"/>
    </source>
</evidence>
<dbReference type="PRINTS" id="PR00300">
    <property type="entry name" value="CLPPROTEASEA"/>
</dbReference>
<evidence type="ECO:0000256" key="10">
    <source>
        <dbReference type="ARBA" id="ARBA00026057"/>
    </source>
</evidence>
<evidence type="ECO:0000259" key="14">
    <source>
        <dbReference type="PROSITE" id="PS51903"/>
    </source>
</evidence>
<dbReference type="CDD" id="cd00009">
    <property type="entry name" value="AAA"/>
    <property type="match status" value="1"/>
</dbReference>
<dbReference type="InterPro" id="IPR050130">
    <property type="entry name" value="ClpA_ClpB"/>
</dbReference>
<feature type="coiled-coil region" evidence="13">
    <location>
        <begin position="414"/>
        <end position="528"/>
    </location>
</feature>
<evidence type="ECO:0000313" key="16">
    <source>
        <dbReference type="Proteomes" id="UP000635384"/>
    </source>
</evidence>
<dbReference type="PROSITE" id="PS51903">
    <property type="entry name" value="CLP_R"/>
    <property type="match status" value="1"/>
</dbReference>
<dbReference type="SUPFAM" id="SSF52540">
    <property type="entry name" value="P-loop containing nucleoside triphosphate hydrolases"/>
    <property type="match status" value="2"/>
</dbReference>
<keyword evidence="5 12" id="KW-0547">Nucleotide-binding</keyword>
<dbReference type="EMBL" id="JACXLC010000001">
    <property type="protein sequence ID" value="MBD2842570.1"/>
    <property type="molecule type" value="Genomic_DNA"/>
</dbReference>
<evidence type="ECO:0000256" key="7">
    <source>
        <dbReference type="ARBA" id="ARBA00023054"/>
    </source>
</evidence>
<dbReference type="Pfam" id="PF02861">
    <property type="entry name" value="Clp_N"/>
    <property type="match status" value="1"/>
</dbReference>
<dbReference type="PANTHER" id="PTHR11638:SF18">
    <property type="entry name" value="HEAT SHOCK PROTEIN 104"/>
    <property type="match status" value="1"/>
</dbReference>
<keyword evidence="4 11" id="KW-0677">Repeat</keyword>
<organism evidence="15 16">
    <name type="scientific">Erythrobacter rubeus</name>
    <dbReference type="NCBI Taxonomy" id="2760803"/>
    <lineage>
        <taxon>Bacteria</taxon>
        <taxon>Pseudomonadati</taxon>
        <taxon>Pseudomonadota</taxon>
        <taxon>Alphaproteobacteria</taxon>
        <taxon>Sphingomonadales</taxon>
        <taxon>Erythrobacteraceae</taxon>
        <taxon>Erythrobacter/Porphyrobacter group</taxon>
        <taxon>Erythrobacter</taxon>
    </lineage>
</organism>
<dbReference type="InterPro" id="IPR001270">
    <property type="entry name" value="ClpA/B"/>
</dbReference>
<accession>A0ABR8KT94</accession>
<comment type="function">
    <text evidence="9">Part of a stress-induced multi-chaperone system, it is involved in the recovery of the cell from heat-induced damage, in cooperation with DnaK, DnaJ and GrpE. Acts before DnaK, in the processing of protein aggregates. Protein binding stimulates the ATPase activity; ATP hydrolysis unfolds the denatured protein aggregates, which probably helps expose new hydrophobic binding sites on the surface of ClpB-bound aggregates, contributing to the solubilization and refolding of denatured protein aggregates by DnaK.</text>
</comment>
<comment type="subcellular location">
    <subcellularLocation>
        <location evidence="1 13">Cytoplasm</location>
    </subcellularLocation>
</comment>
<evidence type="ECO:0000256" key="3">
    <source>
        <dbReference type="ARBA" id="ARBA00017574"/>
    </source>
</evidence>
<keyword evidence="16" id="KW-1185">Reference proteome</keyword>
<dbReference type="InterPro" id="IPR018368">
    <property type="entry name" value="ClpA/B_CS1"/>
</dbReference>
<dbReference type="NCBIfam" id="TIGR03346">
    <property type="entry name" value="chaperone_ClpB"/>
    <property type="match status" value="1"/>
</dbReference>
<dbReference type="Pfam" id="PF10431">
    <property type="entry name" value="ClpB_D2-small"/>
    <property type="match status" value="1"/>
</dbReference>
<evidence type="ECO:0000256" key="2">
    <source>
        <dbReference type="ARBA" id="ARBA00008675"/>
    </source>
</evidence>
<comment type="similarity">
    <text evidence="2 12">Belongs to the ClpA/ClpB family.</text>
</comment>
<evidence type="ECO:0000256" key="13">
    <source>
        <dbReference type="RuleBase" id="RU362034"/>
    </source>
</evidence>
<proteinExistence type="inferred from homology"/>
<dbReference type="Pfam" id="PF07724">
    <property type="entry name" value="AAA_2"/>
    <property type="match status" value="1"/>
</dbReference>
<dbReference type="Proteomes" id="UP000635384">
    <property type="component" value="Unassembled WGS sequence"/>
</dbReference>
<protein>
    <recommendedName>
        <fullName evidence="3 13">Chaperone protein ClpB</fullName>
    </recommendedName>
</protein>
<evidence type="ECO:0000256" key="9">
    <source>
        <dbReference type="ARBA" id="ARBA00025613"/>
    </source>
</evidence>
<sequence length="862" mass="94868">MNLEKFTDRAKGFLQSAQTVAIRMNHQRITPLHLLKALLEDEEGMAAGLIQRAGGEAALAVSAVDASLAKIPAVTGGGAQQTPGLDNDAVRVLDSAEQVAEKAGDSYVTVEMLLVALSLAPGGTGEAMKAASVTPQALNSAIDQLRGGKKADSANAEANYDAMEKYARDLTQAARDGKLDPVIGRDEEIRRTVQILARRTKNNPALIGEPGTGKTAIAEGLALRIANGDVPDSLKGRTLMSLDMGALIAGAKYRGEFEERLKSVLDEVKNADGQIILFIDEMHTLIGAGASEGSMDASNLLKPALSRGELHCIGATTLDEYQKYVEKDPALQRRFQPVYIEEPSVEDTISILRGIKDKYELHHGVRITDGSIVAAARLSDRYIQNRFLPDKAIDLMDEAASRIRMEVESKPEEIDELDRRIIQLKIEESALEKEDDQGSKDRLENLRKELAELEQESSELTTRWQNERDKIAAEGEIKEQLDHARLELEQAQREGDLAKAGELSYGKIPELEKRLEAAEELSEDALLREEVTEEDIAGVVARWTGIPMERMMEGEREKLLQMESILGKRVIGQEAAIESVSKAVRRARAGLQDPNRPLGSFLFLGPTGVGKTELTKALAGFLFDDDSAMVRIDMSEFMEKHSVARLIGAPPGYVGYDEGGVLTEAVRRRPYQVVLFDEVEKAHGDVFNVLLQVLDDGRLTDGQGRVVDFSNTLIILTSNLGSQFLSNLGDDQKVAEVEDQVMDVVRGHFRPEFLNRLDEIILFHRLAMEHMAPIVAIQVKRVQRLLDDRKITIDLTDAALRWLGRVGYDPVYGARPLKRAVQRYLQDPLAEMLLEGSVSDGMIVTVDEGDGELTITAGEKQE</sequence>
<evidence type="ECO:0000256" key="6">
    <source>
        <dbReference type="ARBA" id="ARBA00022840"/>
    </source>
</evidence>